<sequence>MATSGFELLWQTAPQLATGAGRTLAISACGIALATVLGLAYGIGRTLGIAWLDRSLRVYLAAWRAIPVLVWLYLFFFGLPMFLGLSVPAFACVVCVLGLWGASEVGEVVRGALRSLPAGQRDAALAIGLGRLQAYAWVLLPLARKRMTPGVINVYTRIIKTSSLAVLIGVVDVTKIAQQIIERTYASVTLYSFLFVFFFLACYPLSVLSRRLEQRWSH</sequence>
<evidence type="ECO:0000256" key="8">
    <source>
        <dbReference type="ARBA" id="ARBA00023136"/>
    </source>
</evidence>
<keyword evidence="5 9" id="KW-0812">Transmembrane</keyword>
<reference evidence="11 12" key="1">
    <citation type="journal article" date="2020" name="Insects">
        <title>Bacteria Belonging to Pseudomonas typographi sp. nov. from the Bark Beetle Ips typographus Have Genomic Potential to Aid in the Host Ecology.</title>
        <authorList>
            <person name="Peral-Aranega E."/>
            <person name="Saati-Santamaria Z."/>
            <person name="Kolarik M."/>
            <person name="Rivas R."/>
            <person name="Garcia-Fraile P."/>
        </authorList>
    </citation>
    <scope>NUCLEOTIDE SEQUENCE [LARGE SCALE GENOMIC DNA]</scope>
    <source>
        <strain evidence="11 12">CA3A</strain>
    </source>
</reference>
<feature type="transmembrane region" description="Helical" evidence="9">
    <location>
        <begin position="24"/>
        <end position="44"/>
    </location>
</feature>
<dbReference type="PANTHER" id="PTHR30614">
    <property type="entry name" value="MEMBRANE COMPONENT OF AMINO ACID ABC TRANSPORTER"/>
    <property type="match status" value="1"/>
</dbReference>
<proteinExistence type="inferred from homology"/>
<evidence type="ECO:0000256" key="7">
    <source>
        <dbReference type="ARBA" id="ARBA00022989"/>
    </source>
</evidence>
<evidence type="ECO:0000256" key="5">
    <source>
        <dbReference type="ARBA" id="ARBA00022692"/>
    </source>
</evidence>
<protein>
    <submittedName>
        <fullName evidence="11">Amino acid ABC transporter permease</fullName>
    </submittedName>
</protein>
<keyword evidence="7 9" id="KW-1133">Transmembrane helix</keyword>
<feature type="transmembrane region" description="Helical" evidence="9">
    <location>
        <begin position="56"/>
        <end position="76"/>
    </location>
</feature>
<evidence type="ECO:0000256" key="3">
    <source>
        <dbReference type="ARBA" id="ARBA00022448"/>
    </source>
</evidence>
<feature type="transmembrane region" description="Helical" evidence="9">
    <location>
        <begin position="82"/>
        <end position="102"/>
    </location>
</feature>
<comment type="subcellular location">
    <subcellularLocation>
        <location evidence="1">Cell inner membrane</location>
        <topology evidence="1">Multi-pass membrane protein</topology>
    </subcellularLocation>
    <subcellularLocation>
        <location evidence="9">Cell membrane</location>
        <topology evidence="9">Multi-pass membrane protein</topology>
    </subcellularLocation>
</comment>
<evidence type="ECO:0000256" key="2">
    <source>
        <dbReference type="ARBA" id="ARBA00010072"/>
    </source>
</evidence>
<evidence type="ECO:0000256" key="6">
    <source>
        <dbReference type="ARBA" id="ARBA00022970"/>
    </source>
</evidence>
<keyword evidence="3 9" id="KW-0813">Transport</keyword>
<dbReference type="RefSeq" id="WP_190417249.1">
    <property type="nucleotide sequence ID" value="NZ_JAAOCA010000003.1"/>
</dbReference>
<dbReference type="SUPFAM" id="SSF161098">
    <property type="entry name" value="MetI-like"/>
    <property type="match status" value="1"/>
</dbReference>
<dbReference type="EMBL" id="JAAOCA010000003">
    <property type="protein sequence ID" value="MBD1597697.1"/>
    <property type="molecule type" value="Genomic_DNA"/>
</dbReference>
<keyword evidence="6" id="KW-0029">Amino-acid transport</keyword>
<dbReference type="InterPro" id="IPR000515">
    <property type="entry name" value="MetI-like"/>
</dbReference>
<comment type="caution">
    <text evidence="11">The sequence shown here is derived from an EMBL/GenBank/DDBJ whole genome shotgun (WGS) entry which is preliminary data.</text>
</comment>
<gene>
    <name evidence="11" type="ORF">HAQ05_03080</name>
</gene>
<comment type="similarity">
    <text evidence="2">Belongs to the binding-protein-dependent transport system permease family. HisMQ subfamily.</text>
</comment>
<name>A0ABR7YWW6_9PSED</name>
<dbReference type="Proteomes" id="UP000805841">
    <property type="component" value="Unassembled WGS sequence"/>
</dbReference>
<evidence type="ECO:0000256" key="1">
    <source>
        <dbReference type="ARBA" id="ARBA00004429"/>
    </source>
</evidence>
<organism evidence="11 12">
    <name type="scientific">Pseudomonas typographi</name>
    <dbReference type="NCBI Taxonomy" id="2715964"/>
    <lineage>
        <taxon>Bacteria</taxon>
        <taxon>Pseudomonadati</taxon>
        <taxon>Pseudomonadota</taxon>
        <taxon>Gammaproteobacteria</taxon>
        <taxon>Pseudomonadales</taxon>
        <taxon>Pseudomonadaceae</taxon>
        <taxon>Pseudomonas</taxon>
    </lineage>
</organism>
<accession>A0ABR7YWW6</accession>
<dbReference type="Pfam" id="PF00528">
    <property type="entry name" value="BPD_transp_1"/>
    <property type="match status" value="1"/>
</dbReference>
<keyword evidence="12" id="KW-1185">Reference proteome</keyword>
<keyword evidence="8 9" id="KW-0472">Membrane</keyword>
<dbReference type="NCBIfam" id="TIGR01726">
    <property type="entry name" value="HEQRo_perm_3TM"/>
    <property type="match status" value="1"/>
</dbReference>
<dbReference type="InterPro" id="IPR035906">
    <property type="entry name" value="MetI-like_sf"/>
</dbReference>
<feature type="transmembrane region" description="Helical" evidence="9">
    <location>
        <begin position="185"/>
        <end position="206"/>
    </location>
</feature>
<evidence type="ECO:0000313" key="12">
    <source>
        <dbReference type="Proteomes" id="UP000805841"/>
    </source>
</evidence>
<dbReference type="InterPro" id="IPR010065">
    <property type="entry name" value="AA_ABC_transptr_permease_3TM"/>
</dbReference>
<evidence type="ECO:0000259" key="10">
    <source>
        <dbReference type="PROSITE" id="PS50928"/>
    </source>
</evidence>
<dbReference type="PANTHER" id="PTHR30614:SF36">
    <property type="entry name" value="ABC TRANSPORTER MEMBRANE-SPANNING PERMEASE-GLUTAMINE TRANSPORT"/>
    <property type="match status" value="1"/>
</dbReference>
<feature type="domain" description="ABC transmembrane type-1" evidence="10">
    <location>
        <begin position="20"/>
        <end position="209"/>
    </location>
</feature>
<dbReference type="CDD" id="cd06261">
    <property type="entry name" value="TM_PBP2"/>
    <property type="match status" value="1"/>
</dbReference>
<dbReference type="InterPro" id="IPR043429">
    <property type="entry name" value="ArtM/GltK/GlnP/TcyL/YhdX-like"/>
</dbReference>
<dbReference type="PROSITE" id="PS50928">
    <property type="entry name" value="ABC_TM1"/>
    <property type="match status" value="1"/>
</dbReference>
<evidence type="ECO:0000256" key="9">
    <source>
        <dbReference type="RuleBase" id="RU363032"/>
    </source>
</evidence>
<dbReference type="Gene3D" id="1.10.3720.10">
    <property type="entry name" value="MetI-like"/>
    <property type="match status" value="1"/>
</dbReference>
<keyword evidence="4" id="KW-1003">Cell membrane</keyword>
<evidence type="ECO:0000313" key="11">
    <source>
        <dbReference type="EMBL" id="MBD1597697.1"/>
    </source>
</evidence>
<evidence type="ECO:0000256" key="4">
    <source>
        <dbReference type="ARBA" id="ARBA00022475"/>
    </source>
</evidence>